<feature type="chain" id="PRO_5012477237" description="DUF5777 domain-containing protein" evidence="1">
    <location>
        <begin position="21"/>
        <end position="301"/>
    </location>
</feature>
<gene>
    <name evidence="3" type="ORF">SAMN05444274_106279</name>
</gene>
<dbReference type="Proteomes" id="UP000184164">
    <property type="component" value="Unassembled WGS sequence"/>
</dbReference>
<reference evidence="3 4" key="1">
    <citation type="submission" date="2016-11" db="EMBL/GenBank/DDBJ databases">
        <authorList>
            <person name="Jaros S."/>
            <person name="Januszkiewicz K."/>
            <person name="Wedrychowicz H."/>
        </authorList>
    </citation>
    <scope>NUCLEOTIDE SEQUENCE [LARGE SCALE GENOMIC DNA]</scope>
    <source>
        <strain evidence="3 4">DSM 26910</strain>
    </source>
</reference>
<dbReference type="InterPro" id="IPR045916">
    <property type="entry name" value="DUF5777"/>
</dbReference>
<feature type="signal peptide" evidence="1">
    <location>
        <begin position="1"/>
        <end position="20"/>
    </location>
</feature>
<keyword evidence="1" id="KW-0732">Signal</keyword>
<dbReference type="EMBL" id="FQUM01000006">
    <property type="protein sequence ID" value="SHF58587.1"/>
    <property type="molecule type" value="Genomic_DNA"/>
</dbReference>
<dbReference type="RefSeq" id="WP_139249718.1">
    <property type="nucleotide sequence ID" value="NZ_FQUM01000006.1"/>
</dbReference>
<dbReference type="OrthoDB" id="1117410at2"/>
<dbReference type="AlphaFoldDB" id="A0A1M5CVF2"/>
<organism evidence="3 4">
    <name type="scientific">Mariniphaga anaerophila</name>
    <dbReference type="NCBI Taxonomy" id="1484053"/>
    <lineage>
        <taxon>Bacteria</taxon>
        <taxon>Pseudomonadati</taxon>
        <taxon>Bacteroidota</taxon>
        <taxon>Bacteroidia</taxon>
        <taxon>Marinilabiliales</taxon>
        <taxon>Prolixibacteraceae</taxon>
        <taxon>Mariniphaga</taxon>
    </lineage>
</organism>
<evidence type="ECO:0000313" key="4">
    <source>
        <dbReference type="Proteomes" id="UP000184164"/>
    </source>
</evidence>
<proteinExistence type="predicted"/>
<dbReference type="Pfam" id="PF19089">
    <property type="entry name" value="DUF5777"/>
    <property type="match status" value="1"/>
</dbReference>
<name>A0A1M5CVF2_9BACT</name>
<sequence length="301" mass="34345">MKNYILMLLLTVMPFSGIFAQEEEVKDKPVRAPFASGYLIDNQTTMIPIKGTLEFAIQHKFGTIENGKSDFFGIYAPAANIRLALDYVFFKNFQAGIGLSKERMYTDLNAKWTILEQTRENTIPVAVALYGVVAIDGRNESAFGTGKTWHSGEGKTEFDFNFPDRLSYFSQLIIGRKFNHWLSLQTGVSFTHYNLVDPEFDHDKIGLHFNGRINFSPQSSFIFNYDAPLKIQQISEQLEVPPHHQSNVSFGVEIATSTHAFQIYMGNSKGIIPQDIMMWNSNKFSWENLAFGFTITRIWNF</sequence>
<accession>A0A1M5CVF2</accession>
<evidence type="ECO:0000256" key="1">
    <source>
        <dbReference type="SAM" id="SignalP"/>
    </source>
</evidence>
<dbReference type="STRING" id="1484053.SAMN05444274_106279"/>
<feature type="domain" description="DUF5777" evidence="2">
    <location>
        <begin position="34"/>
        <end position="299"/>
    </location>
</feature>
<evidence type="ECO:0000259" key="2">
    <source>
        <dbReference type="Pfam" id="PF19089"/>
    </source>
</evidence>
<keyword evidence="4" id="KW-1185">Reference proteome</keyword>
<protein>
    <recommendedName>
        <fullName evidence="2">DUF5777 domain-containing protein</fullName>
    </recommendedName>
</protein>
<evidence type="ECO:0000313" key="3">
    <source>
        <dbReference type="EMBL" id="SHF58587.1"/>
    </source>
</evidence>